<dbReference type="InterPro" id="IPR039422">
    <property type="entry name" value="MarR/SlyA-like"/>
</dbReference>
<evidence type="ECO:0000256" key="1">
    <source>
        <dbReference type="ARBA" id="ARBA00023015"/>
    </source>
</evidence>
<organism evidence="5 6">
    <name type="scientific">Streptomyces thermocoprophilus</name>
    <dbReference type="NCBI Taxonomy" id="78356"/>
    <lineage>
        <taxon>Bacteria</taxon>
        <taxon>Bacillati</taxon>
        <taxon>Actinomycetota</taxon>
        <taxon>Actinomycetes</taxon>
        <taxon>Kitasatosporales</taxon>
        <taxon>Streptomycetaceae</taxon>
        <taxon>Streptomyces</taxon>
    </lineage>
</organism>
<evidence type="ECO:0000313" key="6">
    <source>
        <dbReference type="Proteomes" id="UP001589703"/>
    </source>
</evidence>
<evidence type="ECO:0000259" key="4">
    <source>
        <dbReference type="PROSITE" id="PS50995"/>
    </source>
</evidence>
<dbReference type="PRINTS" id="PR00598">
    <property type="entry name" value="HTHMARR"/>
</dbReference>
<dbReference type="Pfam" id="PF12802">
    <property type="entry name" value="MarR_2"/>
    <property type="match status" value="1"/>
</dbReference>
<dbReference type="PROSITE" id="PS50995">
    <property type="entry name" value="HTH_MARR_2"/>
    <property type="match status" value="1"/>
</dbReference>
<dbReference type="InterPro" id="IPR036390">
    <property type="entry name" value="WH_DNA-bd_sf"/>
</dbReference>
<sequence length="147" mass="15992">MPRDEPLAADVPLVHLLRTAHTRLTRASAEALARHGVDAQDLALLTALADTAPLPQSGAAHHLGLDRTTLSALPDGLEDHGLVRRRRSPEDRRRNLIDLTPAGRECLRRAQDAHRAAETRFLAALDEDTAATLIRALRRLAAATPPH</sequence>
<protein>
    <submittedName>
        <fullName evidence="5">MarR family winged helix-turn-helix transcriptional regulator</fullName>
    </submittedName>
</protein>
<proteinExistence type="predicted"/>
<dbReference type="SUPFAM" id="SSF46785">
    <property type="entry name" value="Winged helix' DNA-binding domain"/>
    <property type="match status" value="1"/>
</dbReference>
<keyword evidence="3" id="KW-0804">Transcription</keyword>
<reference evidence="5 6" key="1">
    <citation type="submission" date="2024-09" db="EMBL/GenBank/DDBJ databases">
        <authorList>
            <person name="Sun Q."/>
            <person name="Mori K."/>
        </authorList>
    </citation>
    <scope>NUCLEOTIDE SEQUENCE [LARGE SCALE GENOMIC DNA]</scope>
    <source>
        <strain evidence="5 6">JCM 10918</strain>
    </source>
</reference>
<feature type="domain" description="HTH marR-type" evidence="4">
    <location>
        <begin position="10"/>
        <end position="142"/>
    </location>
</feature>
<keyword evidence="1" id="KW-0805">Transcription regulation</keyword>
<keyword evidence="6" id="KW-1185">Reference proteome</keyword>
<dbReference type="Proteomes" id="UP001589703">
    <property type="component" value="Unassembled WGS sequence"/>
</dbReference>
<dbReference type="InterPro" id="IPR023187">
    <property type="entry name" value="Tscrpt_reg_MarR-type_CS"/>
</dbReference>
<dbReference type="PANTHER" id="PTHR33164:SF99">
    <property type="entry name" value="MARR FAMILY REGULATORY PROTEIN"/>
    <property type="match status" value="1"/>
</dbReference>
<evidence type="ECO:0000313" key="5">
    <source>
        <dbReference type="EMBL" id="MFB9735180.1"/>
    </source>
</evidence>
<dbReference type="RefSeq" id="WP_383224740.1">
    <property type="nucleotide sequence ID" value="NZ_JBHMAR010000006.1"/>
</dbReference>
<dbReference type="PROSITE" id="PS01117">
    <property type="entry name" value="HTH_MARR_1"/>
    <property type="match status" value="1"/>
</dbReference>
<gene>
    <name evidence="5" type="ORF">ACFFRO_08540</name>
</gene>
<comment type="caution">
    <text evidence="5">The sequence shown here is derived from an EMBL/GenBank/DDBJ whole genome shotgun (WGS) entry which is preliminary data.</text>
</comment>
<dbReference type="InterPro" id="IPR000835">
    <property type="entry name" value="HTH_MarR-typ"/>
</dbReference>
<dbReference type="SMART" id="SM00347">
    <property type="entry name" value="HTH_MARR"/>
    <property type="match status" value="1"/>
</dbReference>
<dbReference type="PANTHER" id="PTHR33164">
    <property type="entry name" value="TRANSCRIPTIONAL REGULATOR, MARR FAMILY"/>
    <property type="match status" value="1"/>
</dbReference>
<keyword evidence="2" id="KW-0238">DNA-binding</keyword>
<name>A0ABV5VBU7_9ACTN</name>
<accession>A0ABV5VBU7</accession>
<evidence type="ECO:0000256" key="3">
    <source>
        <dbReference type="ARBA" id="ARBA00023163"/>
    </source>
</evidence>
<dbReference type="InterPro" id="IPR036388">
    <property type="entry name" value="WH-like_DNA-bd_sf"/>
</dbReference>
<dbReference type="EMBL" id="JBHMAR010000006">
    <property type="protein sequence ID" value="MFB9735180.1"/>
    <property type="molecule type" value="Genomic_DNA"/>
</dbReference>
<evidence type="ECO:0000256" key="2">
    <source>
        <dbReference type="ARBA" id="ARBA00023125"/>
    </source>
</evidence>
<dbReference type="Gene3D" id="1.10.10.10">
    <property type="entry name" value="Winged helix-like DNA-binding domain superfamily/Winged helix DNA-binding domain"/>
    <property type="match status" value="1"/>
</dbReference>